<organism evidence="1 2">
    <name type="scientific">Kutzneria buriramensis</name>
    <dbReference type="NCBI Taxonomy" id="1045776"/>
    <lineage>
        <taxon>Bacteria</taxon>
        <taxon>Bacillati</taxon>
        <taxon>Actinomycetota</taxon>
        <taxon>Actinomycetes</taxon>
        <taxon>Pseudonocardiales</taxon>
        <taxon>Pseudonocardiaceae</taxon>
        <taxon>Kutzneria</taxon>
    </lineage>
</organism>
<dbReference type="OrthoDB" id="3988248at2"/>
<protein>
    <recommendedName>
        <fullName evidence="3">MarR family protein</fullName>
    </recommendedName>
</protein>
<proteinExistence type="predicted"/>
<dbReference type="RefSeq" id="WP_116176846.1">
    <property type="nucleotide sequence ID" value="NZ_CP144375.1"/>
</dbReference>
<dbReference type="InterPro" id="IPR036388">
    <property type="entry name" value="WH-like_DNA-bd_sf"/>
</dbReference>
<dbReference type="InterPro" id="IPR036390">
    <property type="entry name" value="WH_DNA-bd_sf"/>
</dbReference>
<dbReference type="EMBL" id="QUNO01000008">
    <property type="protein sequence ID" value="REH44957.1"/>
    <property type="molecule type" value="Genomic_DNA"/>
</dbReference>
<reference evidence="1 2" key="1">
    <citation type="submission" date="2018-08" db="EMBL/GenBank/DDBJ databases">
        <title>Genomic Encyclopedia of Archaeal and Bacterial Type Strains, Phase II (KMG-II): from individual species to whole genera.</title>
        <authorList>
            <person name="Goeker M."/>
        </authorList>
    </citation>
    <scope>NUCLEOTIDE SEQUENCE [LARGE SCALE GENOMIC DNA]</scope>
    <source>
        <strain evidence="1 2">DSM 45791</strain>
    </source>
</reference>
<sequence length="429" mass="46461">MSITIGVVLHPRNRQVFAAAAADIADLTLRCAEYTHDGEVPDAVAELLREPVDGLLLGRPPYDACRHLLPEDLPVTVLRPAALALALAFSTAQAKHLRPPVSIDSFDHDAIAEVTAALNVKSTQVTALPYQPGQPTSEVVDHHLRTVKRAGYVISARCEVASRLRGKLPVVQTQTIPSAVRAELYDLRQRIRARRADEFRFAAGVFLVAAPSGDRDADRARIGLMNLLVNTPEFADALIENRGRRGLLVLAHKALFDEVTHDWATVPVLDRADEELGIRVAAGFGIGGSARTCVTLAERAAVRAEAEGRPSGYLIEHSGMVVGPMSRDGRPAEFTVRDHGPRLENLARSVGLSPATLSRLVSVERRQQGRTLAPSELANALGITDPSGRRLLRKLLAGGLVRPDGSAQTHRKGRPTTLYRLCIETNLDT</sequence>
<keyword evidence="2" id="KW-1185">Reference proteome</keyword>
<dbReference type="SUPFAM" id="SSF46785">
    <property type="entry name" value="Winged helix' DNA-binding domain"/>
    <property type="match status" value="1"/>
</dbReference>
<dbReference type="Proteomes" id="UP000256269">
    <property type="component" value="Unassembled WGS sequence"/>
</dbReference>
<evidence type="ECO:0000313" key="2">
    <source>
        <dbReference type="Proteomes" id="UP000256269"/>
    </source>
</evidence>
<name>A0A3E0HHF4_9PSEU</name>
<accession>A0A3E0HHF4</accession>
<gene>
    <name evidence="1" type="ORF">BCF44_108438</name>
</gene>
<comment type="caution">
    <text evidence="1">The sequence shown here is derived from an EMBL/GenBank/DDBJ whole genome shotgun (WGS) entry which is preliminary data.</text>
</comment>
<dbReference type="AlphaFoldDB" id="A0A3E0HHF4"/>
<evidence type="ECO:0008006" key="3">
    <source>
        <dbReference type="Google" id="ProtNLM"/>
    </source>
</evidence>
<evidence type="ECO:0000313" key="1">
    <source>
        <dbReference type="EMBL" id="REH44957.1"/>
    </source>
</evidence>
<dbReference type="Gene3D" id="1.10.10.10">
    <property type="entry name" value="Winged helix-like DNA-binding domain superfamily/Winged helix DNA-binding domain"/>
    <property type="match status" value="1"/>
</dbReference>